<dbReference type="GO" id="GO:0006231">
    <property type="term" value="P:dTMP biosynthetic process"/>
    <property type="evidence" value="ECO:0007669"/>
    <property type="project" value="InterPro"/>
</dbReference>
<accession>A0A6J5MB08</accession>
<dbReference type="PROSITE" id="PS51331">
    <property type="entry name" value="THYX"/>
    <property type="match status" value="1"/>
</dbReference>
<dbReference type="CDD" id="cd20175">
    <property type="entry name" value="ThyX"/>
    <property type="match status" value="1"/>
</dbReference>
<dbReference type="NCBIfam" id="TIGR02170">
    <property type="entry name" value="thyX"/>
    <property type="match status" value="1"/>
</dbReference>
<dbReference type="Gene3D" id="3.30.1360.170">
    <property type="match status" value="1"/>
</dbReference>
<dbReference type="PANTHER" id="PTHR34934:SF1">
    <property type="entry name" value="FLAVIN-DEPENDENT THYMIDYLATE SYNTHASE"/>
    <property type="match status" value="1"/>
</dbReference>
<sequence length="234" mass="26952">MMKQNVLDKGYVRLVDVLGSDLTPVNAARVSYDKESSELSDKDEKLLKFLAREGHTSPFRHAMLQFEIYAPLLTARQWWKYCIGSSHQDPMQAWNESSRRYITEEAKFYVPYPEEWRMKPENSKQGSGDPLFLYDTRGAALATAGLLEHIHKSVEAYEKALEMGICAEQARLFLPAYAMYVRWYWTASLQSVAHFINQRVAHDAQREIQEYAKAVKYLSEAKFPVSLKELLGDG</sequence>
<dbReference type="Pfam" id="PF02511">
    <property type="entry name" value="Thy1"/>
    <property type="match status" value="1"/>
</dbReference>
<dbReference type="InterPro" id="IPR036098">
    <property type="entry name" value="Thymidylate_synthase_ThyX_sf"/>
</dbReference>
<dbReference type="GO" id="GO:0050797">
    <property type="term" value="F:thymidylate synthase (FAD) activity"/>
    <property type="evidence" value="ECO:0007669"/>
    <property type="project" value="InterPro"/>
</dbReference>
<dbReference type="GO" id="GO:0050660">
    <property type="term" value="F:flavin adenine dinucleotide binding"/>
    <property type="evidence" value="ECO:0007669"/>
    <property type="project" value="InterPro"/>
</dbReference>
<dbReference type="InterPro" id="IPR003669">
    <property type="entry name" value="Thymidylate_synthase_ThyX"/>
</dbReference>
<organism evidence="1">
    <name type="scientific">uncultured Caudovirales phage</name>
    <dbReference type="NCBI Taxonomy" id="2100421"/>
    <lineage>
        <taxon>Viruses</taxon>
        <taxon>Duplodnaviria</taxon>
        <taxon>Heunggongvirae</taxon>
        <taxon>Uroviricota</taxon>
        <taxon>Caudoviricetes</taxon>
        <taxon>Peduoviridae</taxon>
        <taxon>Maltschvirus</taxon>
        <taxon>Maltschvirus maltsch</taxon>
    </lineage>
</organism>
<proteinExistence type="predicted"/>
<protein>
    <submittedName>
        <fullName evidence="1">THY1 Predicted alternative thymidylate synthase</fullName>
    </submittedName>
</protein>
<dbReference type="EMBL" id="LR796426">
    <property type="protein sequence ID" value="CAB4143874.1"/>
    <property type="molecule type" value="Genomic_DNA"/>
</dbReference>
<gene>
    <name evidence="1" type="ORF">UFOVP453_6</name>
</gene>
<dbReference type="GO" id="GO:0004799">
    <property type="term" value="F:thymidylate synthase activity"/>
    <property type="evidence" value="ECO:0007669"/>
    <property type="project" value="TreeGrafter"/>
</dbReference>
<dbReference type="GO" id="GO:0070402">
    <property type="term" value="F:NADPH binding"/>
    <property type="evidence" value="ECO:0007669"/>
    <property type="project" value="TreeGrafter"/>
</dbReference>
<name>A0A6J5MB08_9CAUD</name>
<dbReference type="SUPFAM" id="SSF69796">
    <property type="entry name" value="Thymidylate synthase-complementing protein Thy1"/>
    <property type="match status" value="1"/>
</dbReference>
<dbReference type="PANTHER" id="PTHR34934">
    <property type="entry name" value="FLAVIN-DEPENDENT THYMIDYLATE SYNTHASE"/>
    <property type="match status" value="1"/>
</dbReference>
<reference evidence="1" key="1">
    <citation type="submission" date="2020-04" db="EMBL/GenBank/DDBJ databases">
        <authorList>
            <person name="Chiriac C."/>
            <person name="Salcher M."/>
            <person name="Ghai R."/>
            <person name="Kavagutti S V."/>
        </authorList>
    </citation>
    <scope>NUCLEOTIDE SEQUENCE</scope>
</reference>
<evidence type="ECO:0000313" key="1">
    <source>
        <dbReference type="EMBL" id="CAB4143874.1"/>
    </source>
</evidence>